<organism evidence="1 2">
    <name type="scientific">Funneliformis mosseae</name>
    <name type="common">Endomycorrhizal fungus</name>
    <name type="synonym">Glomus mosseae</name>
    <dbReference type="NCBI Taxonomy" id="27381"/>
    <lineage>
        <taxon>Eukaryota</taxon>
        <taxon>Fungi</taxon>
        <taxon>Fungi incertae sedis</taxon>
        <taxon>Mucoromycota</taxon>
        <taxon>Glomeromycotina</taxon>
        <taxon>Glomeromycetes</taxon>
        <taxon>Glomerales</taxon>
        <taxon>Glomeraceae</taxon>
        <taxon>Funneliformis</taxon>
    </lineage>
</organism>
<accession>A0A9N9E5U6</accession>
<protein>
    <submittedName>
        <fullName evidence="1">9550_t:CDS:1</fullName>
    </submittedName>
</protein>
<evidence type="ECO:0000313" key="2">
    <source>
        <dbReference type="Proteomes" id="UP000789375"/>
    </source>
</evidence>
<dbReference type="Proteomes" id="UP000789375">
    <property type="component" value="Unassembled WGS sequence"/>
</dbReference>
<name>A0A9N9E5U6_FUNMO</name>
<evidence type="ECO:0000313" key="1">
    <source>
        <dbReference type="EMBL" id="CAG8661364.1"/>
    </source>
</evidence>
<dbReference type="InterPro" id="IPR009057">
    <property type="entry name" value="Homeodomain-like_sf"/>
</dbReference>
<dbReference type="SUPFAM" id="SSF46689">
    <property type="entry name" value="Homeodomain-like"/>
    <property type="match status" value="1"/>
</dbReference>
<reference evidence="1" key="1">
    <citation type="submission" date="2021-06" db="EMBL/GenBank/DDBJ databases">
        <authorList>
            <person name="Kallberg Y."/>
            <person name="Tangrot J."/>
            <person name="Rosling A."/>
        </authorList>
    </citation>
    <scope>NUCLEOTIDE SEQUENCE</scope>
    <source>
        <strain evidence="1">87-6 pot B 2015</strain>
    </source>
</reference>
<gene>
    <name evidence="1" type="ORF">FMOSSE_LOCUS11958</name>
</gene>
<dbReference type="AlphaFoldDB" id="A0A9N9E5U6"/>
<proteinExistence type="predicted"/>
<dbReference type="EMBL" id="CAJVPP010005186">
    <property type="protein sequence ID" value="CAG8661364.1"/>
    <property type="molecule type" value="Genomic_DNA"/>
</dbReference>
<comment type="caution">
    <text evidence="1">The sequence shown here is derived from an EMBL/GenBank/DDBJ whole genome shotgun (WGS) entry which is preliminary data.</text>
</comment>
<keyword evidence="2" id="KW-1185">Reference proteome</keyword>
<sequence length="105" mass="12209">MSIFDLETDDQIKEFMQGEGKNIRKPYVELSHRIPNFSSKQLCNRWNYKLNPRLNLSTTNITIAFSNVPILRSRPRLPTLIPNYLSEINIPSSDEITSRTNQSKI</sequence>